<dbReference type="EMBL" id="BMGM01000005">
    <property type="protein sequence ID" value="GGE34757.1"/>
    <property type="molecule type" value="Genomic_DNA"/>
</dbReference>
<dbReference type="Gene3D" id="3.30.70.1070">
    <property type="entry name" value="Sporulation related repeat"/>
    <property type="match status" value="1"/>
</dbReference>
<dbReference type="PROSITE" id="PS51724">
    <property type="entry name" value="SPOR"/>
    <property type="match status" value="1"/>
</dbReference>
<dbReference type="RefSeq" id="WP_188458364.1">
    <property type="nucleotide sequence ID" value="NZ_BMGM01000005.1"/>
</dbReference>
<evidence type="ECO:0000313" key="2">
    <source>
        <dbReference type="EMBL" id="GGE34757.1"/>
    </source>
</evidence>
<dbReference type="Pfam" id="PF05036">
    <property type="entry name" value="SPOR"/>
    <property type="match status" value="1"/>
</dbReference>
<dbReference type="InterPro" id="IPR040495">
    <property type="entry name" value="HU-CCDC81_bac_1"/>
</dbReference>
<dbReference type="InterPro" id="IPR036680">
    <property type="entry name" value="SPOR-like_sf"/>
</dbReference>
<comment type="caution">
    <text evidence="2">The sequence shown here is derived from an EMBL/GenBank/DDBJ whole genome shotgun (WGS) entry which is preliminary data.</text>
</comment>
<keyword evidence="3" id="KW-1185">Reference proteome</keyword>
<protein>
    <recommendedName>
        <fullName evidence="1">SPOR domain-containing protein</fullName>
    </recommendedName>
</protein>
<dbReference type="SUPFAM" id="SSF110997">
    <property type="entry name" value="Sporulation related repeat"/>
    <property type="match status" value="1"/>
</dbReference>
<gene>
    <name evidence="2" type="ORF">GCM10010832_13700</name>
</gene>
<reference evidence="3" key="1">
    <citation type="journal article" date="2019" name="Int. J. Syst. Evol. Microbiol.">
        <title>The Global Catalogue of Microorganisms (GCM) 10K type strain sequencing project: providing services to taxonomists for standard genome sequencing and annotation.</title>
        <authorList>
            <consortium name="The Broad Institute Genomics Platform"/>
            <consortium name="The Broad Institute Genome Sequencing Center for Infectious Disease"/>
            <person name="Wu L."/>
            <person name="Ma J."/>
        </authorList>
    </citation>
    <scope>NUCLEOTIDE SEQUENCE [LARGE SCALE GENOMIC DNA]</scope>
    <source>
        <strain evidence="3">CGMCC 1.12931</strain>
    </source>
</reference>
<accession>A0ABQ1SGZ9</accession>
<dbReference type="InterPro" id="IPR007730">
    <property type="entry name" value="SPOR-like_dom"/>
</dbReference>
<evidence type="ECO:0000259" key="1">
    <source>
        <dbReference type="PROSITE" id="PS51724"/>
    </source>
</evidence>
<dbReference type="InterPro" id="IPR041268">
    <property type="entry name" value="HU-CCDC81_bac_2"/>
</dbReference>
<dbReference type="Pfam" id="PF18174">
    <property type="entry name" value="HU-CCDC81_bac_1"/>
    <property type="match status" value="1"/>
</dbReference>
<dbReference type="Proteomes" id="UP000599179">
    <property type="component" value="Unassembled WGS sequence"/>
</dbReference>
<name>A0ABQ1SGZ9_9FLAO</name>
<organism evidence="2 3">
    <name type="scientific">Psychroflexus planctonicus</name>
    <dbReference type="NCBI Taxonomy" id="1526575"/>
    <lineage>
        <taxon>Bacteria</taxon>
        <taxon>Pseudomonadati</taxon>
        <taxon>Bacteroidota</taxon>
        <taxon>Flavobacteriia</taxon>
        <taxon>Flavobacteriales</taxon>
        <taxon>Flavobacteriaceae</taxon>
        <taxon>Psychroflexus</taxon>
    </lineage>
</organism>
<proteinExistence type="predicted"/>
<evidence type="ECO:0000313" key="3">
    <source>
        <dbReference type="Proteomes" id="UP000599179"/>
    </source>
</evidence>
<feature type="domain" description="SPOR" evidence="1">
    <location>
        <begin position="232"/>
        <end position="309"/>
    </location>
</feature>
<sequence>MNITLHIKALLYRHDCVIVPGFGAFLAQFQSAKINTEQNLILPPSRLIRFNAQLQNNDGLLLNYLESKEGLNYVEAQNAIKNFVDDVEATLANQGKVVFKDLGEFTFQEENKLVFEPYNTNLLLASFGLGNLHKQAISRQAKTNSTEEEEIKVVELSTTNNTSKGYLKYAAVGILTIGLASALGLNWYTNDVKKHNLQVQNEVQQQMQSKIENAEFSITEPLPSLQIETKVAELPKHIHIIAGAFREEANAEKKLRQLQQKGFEAELVGVNKYGLHQVAFASFNDADQAKLQLQEIKEKHLKSAWLLIQ</sequence>
<dbReference type="Pfam" id="PF18175">
    <property type="entry name" value="HU-CCDC81_bac_2"/>
    <property type="match status" value="1"/>
</dbReference>